<reference evidence="3 4" key="2">
    <citation type="submission" date="2019-09" db="EMBL/GenBank/DDBJ databases">
        <authorList>
            <person name="Jin C."/>
        </authorList>
    </citation>
    <scope>NUCLEOTIDE SEQUENCE [LARGE SCALE GENOMIC DNA]</scope>
    <source>
        <strain evidence="3 4">AN110305</strain>
    </source>
</reference>
<dbReference type="RefSeq" id="WP_149847282.1">
    <property type="nucleotide sequence ID" value="NZ_VUOB01000001.1"/>
</dbReference>
<dbReference type="Pfam" id="PF13602">
    <property type="entry name" value="ADH_zinc_N_2"/>
    <property type="match status" value="1"/>
</dbReference>
<gene>
    <name evidence="3" type="ORF">F0L68_00075</name>
</gene>
<dbReference type="SUPFAM" id="SSF51735">
    <property type="entry name" value="NAD(P)-binding Rossmann-fold domains"/>
    <property type="match status" value="1"/>
</dbReference>
<dbReference type="GO" id="GO:0016491">
    <property type="term" value="F:oxidoreductase activity"/>
    <property type="evidence" value="ECO:0007669"/>
    <property type="project" value="UniProtKB-KW"/>
</dbReference>
<dbReference type="InterPro" id="IPR036291">
    <property type="entry name" value="NAD(P)-bd_dom_sf"/>
</dbReference>
<dbReference type="PANTHER" id="PTHR11695:SF294">
    <property type="entry name" value="RETICULON-4-INTERACTING PROTEIN 1, MITOCHONDRIAL"/>
    <property type="match status" value="1"/>
</dbReference>
<dbReference type="InterPro" id="IPR020843">
    <property type="entry name" value="ER"/>
</dbReference>
<dbReference type="GO" id="GO:0008270">
    <property type="term" value="F:zinc ion binding"/>
    <property type="evidence" value="ECO:0007669"/>
    <property type="project" value="InterPro"/>
</dbReference>
<dbReference type="Gene3D" id="3.40.50.720">
    <property type="entry name" value="NAD(P)-binding Rossmann-like Domain"/>
    <property type="match status" value="1"/>
</dbReference>
<dbReference type="PANTHER" id="PTHR11695">
    <property type="entry name" value="ALCOHOL DEHYDROGENASE RELATED"/>
    <property type="match status" value="1"/>
</dbReference>
<dbReference type="SUPFAM" id="SSF50129">
    <property type="entry name" value="GroES-like"/>
    <property type="match status" value="1"/>
</dbReference>
<evidence type="ECO:0000313" key="4">
    <source>
        <dbReference type="Proteomes" id="UP000323454"/>
    </source>
</evidence>
<dbReference type="InterPro" id="IPR002364">
    <property type="entry name" value="Quin_OxRdtase/zeta-crystal_CS"/>
</dbReference>
<proteinExistence type="predicted"/>
<dbReference type="SMART" id="SM00829">
    <property type="entry name" value="PKS_ER"/>
    <property type="match status" value="1"/>
</dbReference>
<reference evidence="3 4" key="1">
    <citation type="submission" date="2019-09" db="EMBL/GenBank/DDBJ databases">
        <title>Goodfellowia gen. nov., a new genus of the Pseudonocardineae related to Actinoalloteichus, containing Goodfellowia coeruleoviolacea gen. nov., comb. nov. gen. nov., comb. nov.</title>
        <authorList>
            <person name="Labeda D."/>
        </authorList>
    </citation>
    <scope>NUCLEOTIDE SEQUENCE [LARGE SCALE GENOMIC DNA]</scope>
    <source>
        <strain evidence="3 4">AN110305</strain>
    </source>
</reference>
<dbReference type="PROSITE" id="PS01162">
    <property type="entry name" value="QOR_ZETA_CRYSTAL"/>
    <property type="match status" value="1"/>
</dbReference>
<name>A0A5B2XWA6_9PSEU</name>
<comment type="caution">
    <text evidence="3">The sequence shown here is derived from an EMBL/GenBank/DDBJ whole genome shotgun (WGS) entry which is preliminary data.</text>
</comment>
<evidence type="ECO:0000259" key="2">
    <source>
        <dbReference type="SMART" id="SM00829"/>
    </source>
</evidence>
<sequence length="310" mass="32736">MLAITQKSFGGPEVLEVVEVDRPQPMPTEVLVRVNAVSVNPVEAYIRSGAFPLLGEPPFTLGWDVSGVVAEVGLGASRFEVGDEVYGMPFFPRAANGYAEYVAAPSRMLARKPANLDHAHAAALPLVGLTAWQGLVDYAKVEAGQKVLIHAAGGGVGHVAVQIAKARGAYVIGTASAAKHNFVRELGADEVIDYRAVDFTDVVRDADVVYDVIGGDYGERSLRSLRPGGVFVTAVDHGNAELAAKARAAGLRFAGVGVEPDYTSLEQLTALVEAGKLRPFVEHVLPFKEVGKAHELVESGSTQGKIVLTV</sequence>
<dbReference type="EMBL" id="VUOB01000001">
    <property type="protein sequence ID" value="KAA2266974.1"/>
    <property type="molecule type" value="Genomic_DNA"/>
</dbReference>
<organism evidence="3 4">
    <name type="scientific">Solihabitans fulvus</name>
    <dbReference type="NCBI Taxonomy" id="1892852"/>
    <lineage>
        <taxon>Bacteria</taxon>
        <taxon>Bacillati</taxon>
        <taxon>Actinomycetota</taxon>
        <taxon>Actinomycetes</taxon>
        <taxon>Pseudonocardiales</taxon>
        <taxon>Pseudonocardiaceae</taxon>
        <taxon>Solihabitans</taxon>
    </lineage>
</organism>
<dbReference type="Gene3D" id="3.90.180.10">
    <property type="entry name" value="Medium-chain alcohol dehydrogenases, catalytic domain"/>
    <property type="match status" value="1"/>
</dbReference>
<dbReference type="Proteomes" id="UP000323454">
    <property type="component" value="Unassembled WGS sequence"/>
</dbReference>
<dbReference type="Pfam" id="PF08240">
    <property type="entry name" value="ADH_N"/>
    <property type="match status" value="1"/>
</dbReference>
<dbReference type="InterPro" id="IPR011032">
    <property type="entry name" value="GroES-like_sf"/>
</dbReference>
<protein>
    <submittedName>
        <fullName evidence="3">NADP-dependent oxidoreductase</fullName>
    </submittedName>
</protein>
<evidence type="ECO:0000256" key="1">
    <source>
        <dbReference type="ARBA" id="ARBA00023002"/>
    </source>
</evidence>
<dbReference type="OrthoDB" id="3727682at2"/>
<evidence type="ECO:0000313" key="3">
    <source>
        <dbReference type="EMBL" id="KAA2266974.1"/>
    </source>
</evidence>
<accession>A0A5B2XWA6</accession>
<keyword evidence="1" id="KW-0560">Oxidoreductase</keyword>
<keyword evidence="4" id="KW-1185">Reference proteome</keyword>
<dbReference type="AlphaFoldDB" id="A0A5B2XWA6"/>
<dbReference type="InterPro" id="IPR050700">
    <property type="entry name" value="YIM1/Zinc_Alcohol_DH_Fams"/>
</dbReference>
<feature type="domain" description="Enoyl reductase (ER)" evidence="2">
    <location>
        <begin position="10"/>
        <end position="308"/>
    </location>
</feature>
<dbReference type="CDD" id="cd05289">
    <property type="entry name" value="MDR_like_2"/>
    <property type="match status" value="1"/>
</dbReference>
<dbReference type="InterPro" id="IPR013154">
    <property type="entry name" value="ADH-like_N"/>
</dbReference>